<dbReference type="SMART" id="SM00355">
    <property type="entry name" value="ZnF_C2H2"/>
    <property type="match status" value="6"/>
</dbReference>
<dbReference type="RefSeq" id="XP_030760881.1">
    <property type="nucleotide sequence ID" value="XM_030905021.1"/>
</dbReference>
<evidence type="ECO:0000313" key="8">
    <source>
        <dbReference type="RefSeq" id="XP_030760881.1"/>
    </source>
</evidence>
<dbReference type="AlphaFoldDB" id="A0A6J2YC63"/>
<dbReference type="PROSITE" id="PS00028">
    <property type="entry name" value="ZINC_FINGER_C2H2_1"/>
    <property type="match status" value="3"/>
</dbReference>
<dbReference type="Proteomes" id="UP000504635">
    <property type="component" value="Unplaced"/>
</dbReference>
<dbReference type="GO" id="GO:0000981">
    <property type="term" value="F:DNA-binding transcription factor activity, RNA polymerase II-specific"/>
    <property type="evidence" value="ECO:0007669"/>
    <property type="project" value="TreeGrafter"/>
</dbReference>
<reference evidence="8" key="1">
    <citation type="submission" date="2025-08" db="UniProtKB">
        <authorList>
            <consortium name="RefSeq"/>
        </authorList>
    </citation>
    <scope>IDENTIFICATION</scope>
    <source>
        <tissue evidence="8">Gonads</tissue>
    </source>
</reference>
<proteinExistence type="predicted"/>
<keyword evidence="1" id="KW-0479">Metal-binding</keyword>
<evidence type="ECO:0000256" key="4">
    <source>
        <dbReference type="ARBA" id="ARBA00022833"/>
    </source>
</evidence>
<evidence type="ECO:0000256" key="1">
    <source>
        <dbReference type="ARBA" id="ARBA00022723"/>
    </source>
</evidence>
<sequence length="374" mass="43335">MSEITVKSAEDSEKEPEIIYLEYQGNMDTNEENIILEVSEKDFSENEDDKRHTNDQHCIRLLHRDSPELGNIEEYKMDDHRYASTPDNIEDNSTVVLCETTYDSEVSADRQDNILDDIPTEILVYTCQPVDQRELNRYPCKGCDAVVGCIFCLKSHYESIHLNLGIIQYKCEQTTYLKNYTEICHKCNLVCESKEEMIEHRKIHFVTCDVCDMSFDSALFLSNHCKTAHEKFEVIISCDLCDQWFKHLYLLSDHYECFHDMILCIVCFKRFSSREELDKHHNSHSIVLRNTGSVLPYACSKCNQAFAEICDLSTHLTREHSKRKSDTGGITTKSKTVRLSKVESICDTGCDKAKAKYLEQVKHKRLKKISKGED</sequence>
<keyword evidence="7" id="KW-1185">Reference proteome</keyword>
<dbReference type="Gene3D" id="3.30.160.60">
    <property type="entry name" value="Classic Zinc Finger"/>
    <property type="match status" value="2"/>
</dbReference>
<gene>
    <name evidence="8" type="primary">LOC115885986</name>
</gene>
<evidence type="ECO:0000256" key="2">
    <source>
        <dbReference type="ARBA" id="ARBA00022737"/>
    </source>
</evidence>
<feature type="domain" description="C2H2-type" evidence="6">
    <location>
        <begin position="297"/>
        <end position="325"/>
    </location>
</feature>
<keyword evidence="2" id="KW-0677">Repeat</keyword>
<protein>
    <submittedName>
        <fullName evidence="8">Zinc finger protein 528-like</fullName>
    </submittedName>
</protein>
<evidence type="ECO:0000256" key="5">
    <source>
        <dbReference type="PROSITE-ProRule" id="PRU00042"/>
    </source>
</evidence>
<dbReference type="GeneID" id="115885986"/>
<name>A0A6J2YC63_SITOR</name>
<dbReference type="KEGG" id="soy:115885986"/>
<keyword evidence="4" id="KW-0862">Zinc</keyword>
<feature type="domain" description="C2H2-type" evidence="6">
    <location>
        <begin position="262"/>
        <end position="285"/>
    </location>
</feature>
<dbReference type="InterPro" id="IPR036236">
    <property type="entry name" value="Znf_C2H2_sf"/>
</dbReference>
<dbReference type="GO" id="GO:0005634">
    <property type="term" value="C:nucleus"/>
    <property type="evidence" value="ECO:0007669"/>
    <property type="project" value="TreeGrafter"/>
</dbReference>
<evidence type="ECO:0000259" key="6">
    <source>
        <dbReference type="PROSITE" id="PS50157"/>
    </source>
</evidence>
<dbReference type="SUPFAM" id="SSF57667">
    <property type="entry name" value="beta-beta-alpha zinc fingers"/>
    <property type="match status" value="2"/>
</dbReference>
<dbReference type="GO" id="GO:0008270">
    <property type="term" value="F:zinc ion binding"/>
    <property type="evidence" value="ECO:0007669"/>
    <property type="project" value="UniProtKB-KW"/>
</dbReference>
<evidence type="ECO:0000313" key="7">
    <source>
        <dbReference type="Proteomes" id="UP000504635"/>
    </source>
</evidence>
<evidence type="ECO:0000256" key="3">
    <source>
        <dbReference type="ARBA" id="ARBA00022771"/>
    </source>
</evidence>
<organism evidence="7 8">
    <name type="scientific">Sitophilus oryzae</name>
    <name type="common">Rice weevil</name>
    <name type="synonym">Curculio oryzae</name>
    <dbReference type="NCBI Taxonomy" id="7048"/>
    <lineage>
        <taxon>Eukaryota</taxon>
        <taxon>Metazoa</taxon>
        <taxon>Ecdysozoa</taxon>
        <taxon>Arthropoda</taxon>
        <taxon>Hexapoda</taxon>
        <taxon>Insecta</taxon>
        <taxon>Pterygota</taxon>
        <taxon>Neoptera</taxon>
        <taxon>Endopterygota</taxon>
        <taxon>Coleoptera</taxon>
        <taxon>Polyphaga</taxon>
        <taxon>Cucujiformia</taxon>
        <taxon>Curculionidae</taxon>
        <taxon>Dryophthorinae</taxon>
        <taxon>Sitophilus</taxon>
    </lineage>
</organism>
<dbReference type="PANTHER" id="PTHR24409:SF295">
    <property type="entry name" value="AZ2-RELATED"/>
    <property type="match status" value="1"/>
</dbReference>
<dbReference type="OrthoDB" id="6711955at2759"/>
<dbReference type="PROSITE" id="PS50157">
    <property type="entry name" value="ZINC_FINGER_C2H2_2"/>
    <property type="match status" value="2"/>
</dbReference>
<dbReference type="PANTHER" id="PTHR24409">
    <property type="entry name" value="ZINC FINGER PROTEIN 142"/>
    <property type="match status" value="1"/>
</dbReference>
<accession>A0A6J2YC63</accession>
<dbReference type="InParanoid" id="A0A6J2YC63"/>
<keyword evidence="3 5" id="KW-0863">Zinc-finger</keyword>
<dbReference type="InterPro" id="IPR013087">
    <property type="entry name" value="Znf_C2H2_type"/>
</dbReference>
<dbReference type="GO" id="GO:0000977">
    <property type="term" value="F:RNA polymerase II transcription regulatory region sequence-specific DNA binding"/>
    <property type="evidence" value="ECO:0007669"/>
    <property type="project" value="TreeGrafter"/>
</dbReference>